<dbReference type="EMBL" id="CP017962">
    <property type="protein sequence ID" value="APC47789.1"/>
    <property type="molecule type" value="Genomic_DNA"/>
</dbReference>
<sequence>MEEIATWIKVIAVISFVLSFYFTLTFFENVPKGDERVNKQLKAAAVICFGIAFLLPLLFSLL</sequence>
<gene>
    <name evidence="2" type="ORF">BME96_06215</name>
</gene>
<dbReference type="GeneID" id="71513975"/>
<evidence type="ECO:0000256" key="1">
    <source>
        <dbReference type="SAM" id="Phobius"/>
    </source>
</evidence>
<evidence type="ECO:0000313" key="2">
    <source>
        <dbReference type="EMBL" id="APC47789.1"/>
    </source>
</evidence>
<organism evidence="2 3">
    <name type="scientific">Virgibacillus halodenitrificans</name>
    <name type="common">Bacillus halodenitrificans</name>
    <dbReference type="NCBI Taxonomy" id="1482"/>
    <lineage>
        <taxon>Bacteria</taxon>
        <taxon>Bacillati</taxon>
        <taxon>Bacillota</taxon>
        <taxon>Bacilli</taxon>
        <taxon>Bacillales</taxon>
        <taxon>Bacillaceae</taxon>
        <taxon>Virgibacillus</taxon>
    </lineage>
</organism>
<keyword evidence="1" id="KW-0812">Transmembrane</keyword>
<evidence type="ECO:0000313" key="3">
    <source>
        <dbReference type="Proteomes" id="UP000182945"/>
    </source>
</evidence>
<protein>
    <submittedName>
        <fullName evidence="2">Uncharacterized protein</fullName>
    </submittedName>
</protein>
<dbReference type="AlphaFoldDB" id="A0AAC9J188"/>
<reference evidence="2 3" key="1">
    <citation type="submission" date="2016-11" db="EMBL/GenBank/DDBJ databases">
        <title>Complete genome sequencing of Virgibacillus halodenitrificans PDB-F2.</title>
        <authorList>
            <person name="Sun Z."/>
            <person name="Zhou Y."/>
            <person name="Li H."/>
        </authorList>
    </citation>
    <scope>NUCLEOTIDE SEQUENCE [LARGE SCALE GENOMIC DNA]</scope>
    <source>
        <strain evidence="2 3">PDB-F2</strain>
    </source>
</reference>
<feature type="transmembrane region" description="Helical" evidence="1">
    <location>
        <begin position="41"/>
        <end position="59"/>
    </location>
</feature>
<keyword evidence="1" id="KW-1133">Transmembrane helix</keyword>
<accession>A0AAC9J188</accession>
<feature type="transmembrane region" description="Helical" evidence="1">
    <location>
        <begin position="6"/>
        <end position="29"/>
    </location>
</feature>
<dbReference type="Proteomes" id="UP000182945">
    <property type="component" value="Chromosome"/>
</dbReference>
<name>A0AAC9J188_VIRHA</name>
<dbReference type="RefSeq" id="WP_071648650.1">
    <property type="nucleotide sequence ID" value="NZ_CP017962.1"/>
</dbReference>
<proteinExistence type="predicted"/>
<keyword evidence="1" id="KW-0472">Membrane</keyword>
<dbReference type="KEGG" id="vhl:BME96_06215"/>